<dbReference type="InterPro" id="IPR036895">
    <property type="entry name" value="Uracil-DNA_glycosylase-like_sf"/>
</dbReference>
<feature type="non-terminal residue" evidence="1">
    <location>
        <position position="1"/>
    </location>
</feature>
<comment type="caution">
    <text evidence="1">The sequence shown here is derived from an EMBL/GenBank/DDBJ whole genome shotgun (WGS) entry which is preliminary data.</text>
</comment>
<evidence type="ECO:0008006" key="2">
    <source>
        <dbReference type="Google" id="ProtNLM"/>
    </source>
</evidence>
<dbReference type="GO" id="GO:0005739">
    <property type="term" value="C:mitochondrion"/>
    <property type="evidence" value="ECO:0007669"/>
    <property type="project" value="TreeGrafter"/>
</dbReference>
<evidence type="ECO:0000313" key="1">
    <source>
        <dbReference type="EMBL" id="GAF82802.1"/>
    </source>
</evidence>
<dbReference type="GO" id="GO:0004844">
    <property type="term" value="F:uracil DNA N-glycosylase activity"/>
    <property type="evidence" value="ECO:0007669"/>
    <property type="project" value="InterPro"/>
</dbReference>
<accession>X0T3P7</accession>
<gene>
    <name evidence="1" type="ORF">S01H1_14276</name>
</gene>
<proteinExistence type="predicted"/>
<dbReference type="AlphaFoldDB" id="X0T3P7"/>
<dbReference type="GO" id="GO:0097510">
    <property type="term" value="P:base-excision repair, AP site formation via deaminated base removal"/>
    <property type="evidence" value="ECO:0007669"/>
    <property type="project" value="TreeGrafter"/>
</dbReference>
<dbReference type="GO" id="GO:0005634">
    <property type="term" value="C:nucleus"/>
    <property type="evidence" value="ECO:0007669"/>
    <property type="project" value="TreeGrafter"/>
</dbReference>
<sequence length="142" mass="16198">GLCFGISKYAPIYSAFPISTQKITYNLESTVPHRDLFLLDQGLEYWAEQGVLMLNSALTSSRQGGHMNAWGWFIINVLQLLDQEGLPFVAIGDYPQKMMTKFVTKGHLIKCQDTTEVNHMGYWDVNIFNQVNEVLSKPISWH</sequence>
<protein>
    <recommendedName>
        <fullName evidence="2">Uracil-DNA glycosylase-like domain-containing protein</fullName>
    </recommendedName>
</protein>
<dbReference type="SUPFAM" id="SSF52141">
    <property type="entry name" value="Uracil-DNA glycosylase-like"/>
    <property type="match status" value="1"/>
</dbReference>
<dbReference type="EMBL" id="BARS01007414">
    <property type="protein sequence ID" value="GAF82802.1"/>
    <property type="molecule type" value="Genomic_DNA"/>
</dbReference>
<reference evidence="1" key="1">
    <citation type="journal article" date="2014" name="Front. Microbiol.">
        <title>High frequency of phylogenetically diverse reductive dehalogenase-homologous genes in deep subseafloor sedimentary metagenomes.</title>
        <authorList>
            <person name="Kawai M."/>
            <person name="Futagami T."/>
            <person name="Toyoda A."/>
            <person name="Takaki Y."/>
            <person name="Nishi S."/>
            <person name="Hori S."/>
            <person name="Arai W."/>
            <person name="Tsubouchi T."/>
            <person name="Morono Y."/>
            <person name="Uchiyama I."/>
            <person name="Ito T."/>
            <person name="Fujiyama A."/>
            <person name="Inagaki F."/>
            <person name="Takami H."/>
        </authorList>
    </citation>
    <scope>NUCLEOTIDE SEQUENCE</scope>
    <source>
        <strain evidence="1">Expedition CK06-06</strain>
    </source>
</reference>
<dbReference type="Gene3D" id="3.40.470.10">
    <property type="entry name" value="Uracil-DNA glycosylase-like domain"/>
    <property type="match status" value="1"/>
</dbReference>
<dbReference type="InterPro" id="IPR002043">
    <property type="entry name" value="UDG_fam1"/>
</dbReference>
<dbReference type="PANTHER" id="PTHR11264:SF0">
    <property type="entry name" value="URACIL-DNA GLYCOSYLASE"/>
    <property type="match status" value="1"/>
</dbReference>
<name>X0T3P7_9ZZZZ</name>
<dbReference type="PANTHER" id="PTHR11264">
    <property type="entry name" value="URACIL-DNA GLYCOSYLASE"/>
    <property type="match status" value="1"/>
</dbReference>
<organism evidence="1">
    <name type="scientific">marine sediment metagenome</name>
    <dbReference type="NCBI Taxonomy" id="412755"/>
    <lineage>
        <taxon>unclassified sequences</taxon>
        <taxon>metagenomes</taxon>
        <taxon>ecological metagenomes</taxon>
    </lineage>
</organism>